<dbReference type="Proteomes" id="UP000268033">
    <property type="component" value="Unassembled WGS sequence"/>
</dbReference>
<evidence type="ECO:0000313" key="7">
    <source>
        <dbReference type="EMBL" id="ROQ25886.1"/>
    </source>
</evidence>
<comment type="similarity">
    <text evidence="2 6">Belongs to the FliS family.</text>
</comment>
<dbReference type="PANTHER" id="PTHR34773:SF1">
    <property type="entry name" value="FLAGELLAR SECRETION CHAPERONE FLIS"/>
    <property type="match status" value="1"/>
</dbReference>
<keyword evidence="8" id="KW-1185">Reference proteome</keyword>
<dbReference type="STRING" id="584787.GCA_001247655_02945"/>
<dbReference type="CDD" id="cd16098">
    <property type="entry name" value="FliS"/>
    <property type="match status" value="1"/>
</dbReference>
<comment type="subcellular location">
    <subcellularLocation>
        <location evidence="1 6">Cytoplasm</location>
        <location evidence="1 6">Cytosol</location>
    </subcellularLocation>
</comment>
<evidence type="ECO:0000256" key="6">
    <source>
        <dbReference type="PIRNR" id="PIRNR039090"/>
    </source>
</evidence>
<gene>
    <name evidence="7" type="ORF">EDC28_105197</name>
</gene>
<accession>A0A3N1PMY7</accession>
<evidence type="ECO:0000256" key="1">
    <source>
        <dbReference type="ARBA" id="ARBA00004514"/>
    </source>
</evidence>
<dbReference type="RefSeq" id="WP_050658438.1">
    <property type="nucleotide sequence ID" value="NZ_JBLXAC010000003.1"/>
</dbReference>
<keyword evidence="7" id="KW-0969">Cilium</keyword>
<keyword evidence="5" id="KW-0143">Chaperone</keyword>
<name>A0A3N1PMY7_9GAMM</name>
<dbReference type="PANTHER" id="PTHR34773">
    <property type="entry name" value="FLAGELLAR SECRETION CHAPERONE FLIS"/>
    <property type="match status" value="1"/>
</dbReference>
<sequence length="127" mass="14141">MFDDSGFDAYKHTQLDARAASADPHHLVLMLIEGFLDELARVEGHIEAKQFDRKAKSIAKCLDILSGLDTALDREKGGQLAENLHQLYDFCGRRLFEVSVSNDLSGLEVIYKVMGDLKDGWENIAAS</sequence>
<organism evidence="7 8">
    <name type="scientific">Gallaecimonas pentaromativorans</name>
    <dbReference type="NCBI Taxonomy" id="584787"/>
    <lineage>
        <taxon>Bacteria</taxon>
        <taxon>Pseudomonadati</taxon>
        <taxon>Pseudomonadota</taxon>
        <taxon>Gammaproteobacteria</taxon>
        <taxon>Enterobacterales</taxon>
        <taxon>Gallaecimonadaceae</taxon>
        <taxon>Gallaecimonas</taxon>
    </lineage>
</organism>
<keyword evidence="3 6" id="KW-0963">Cytoplasm</keyword>
<evidence type="ECO:0000256" key="2">
    <source>
        <dbReference type="ARBA" id="ARBA00008787"/>
    </source>
</evidence>
<dbReference type="Gene3D" id="1.20.120.340">
    <property type="entry name" value="Flagellar protein FliS"/>
    <property type="match status" value="1"/>
</dbReference>
<dbReference type="PIRSF" id="PIRSF039090">
    <property type="entry name" value="Flis"/>
    <property type="match status" value="1"/>
</dbReference>
<keyword evidence="7" id="KW-0282">Flagellum</keyword>
<dbReference type="NCBIfam" id="TIGR00208">
    <property type="entry name" value="fliS"/>
    <property type="match status" value="1"/>
</dbReference>
<keyword evidence="7" id="KW-0966">Cell projection</keyword>
<dbReference type="AlphaFoldDB" id="A0A3N1PMY7"/>
<dbReference type="SUPFAM" id="SSF101116">
    <property type="entry name" value="Flagellar export chaperone FliS"/>
    <property type="match status" value="1"/>
</dbReference>
<dbReference type="EMBL" id="RJUL01000005">
    <property type="protein sequence ID" value="ROQ25886.1"/>
    <property type="molecule type" value="Genomic_DNA"/>
</dbReference>
<dbReference type="InterPro" id="IPR036584">
    <property type="entry name" value="FliS_sf"/>
</dbReference>
<evidence type="ECO:0000313" key="8">
    <source>
        <dbReference type="Proteomes" id="UP000268033"/>
    </source>
</evidence>
<reference evidence="7 8" key="1">
    <citation type="submission" date="2018-11" db="EMBL/GenBank/DDBJ databases">
        <title>Genomic Encyclopedia of Type Strains, Phase IV (KMG-IV): sequencing the most valuable type-strain genomes for metagenomic binning, comparative biology and taxonomic classification.</title>
        <authorList>
            <person name="Goeker M."/>
        </authorList>
    </citation>
    <scope>NUCLEOTIDE SEQUENCE [LARGE SCALE GENOMIC DNA]</scope>
    <source>
        <strain evidence="7 8">DSM 21945</strain>
    </source>
</reference>
<evidence type="ECO:0000256" key="3">
    <source>
        <dbReference type="ARBA" id="ARBA00022490"/>
    </source>
</evidence>
<comment type="caution">
    <text evidence="7">The sequence shown here is derived from an EMBL/GenBank/DDBJ whole genome shotgun (WGS) entry which is preliminary data.</text>
</comment>
<dbReference type="Pfam" id="PF02561">
    <property type="entry name" value="FliS"/>
    <property type="match status" value="1"/>
</dbReference>
<dbReference type="GO" id="GO:0005829">
    <property type="term" value="C:cytosol"/>
    <property type="evidence" value="ECO:0007669"/>
    <property type="project" value="UniProtKB-SubCell"/>
</dbReference>
<dbReference type="GO" id="GO:0044780">
    <property type="term" value="P:bacterial-type flagellum assembly"/>
    <property type="evidence" value="ECO:0007669"/>
    <property type="project" value="InterPro"/>
</dbReference>
<proteinExistence type="inferred from homology"/>
<dbReference type="InterPro" id="IPR003713">
    <property type="entry name" value="FliS"/>
</dbReference>
<evidence type="ECO:0000256" key="4">
    <source>
        <dbReference type="ARBA" id="ARBA00022795"/>
    </source>
</evidence>
<evidence type="ECO:0000256" key="5">
    <source>
        <dbReference type="ARBA" id="ARBA00023186"/>
    </source>
</evidence>
<keyword evidence="4 6" id="KW-1005">Bacterial flagellum biogenesis</keyword>
<protein>
    <recommendedName>
        <fullName evidence="6">Flagellar secretion chaperone FliS</fullName>
    </recommendedName>
</protein>
<dbReference type="OrthoDB" id="9792010at2"/>